<keyword evidence="3" id="KW-1185">Reference proteome</keyword>
<gene>
    <name evidence="2" type="ORF">ASPWEDRAFT_368014</name>
</gene>
<feature type="compositionally biased region" description="Low complexity" evidence="1">
    <location>
        <begin position="47"/>
        <end position="58"/>
    </location>
</feature>
<dbReference type="Proteomes" id="UP000184383">
    <property type="component" value="Unassembled WGS sequence"/>
</dbReference>
<proteinExistence type="predicted"/>
<feature type="region of interest" description="Disordered" evidence="1">
    <location>
        <begin position="42"/>
        <end position="71"/>
    </location>
</feature>
<evidence type="ECO:0000313" key="3">
    <source>
        <dbReference type="Proteomes" id="UP000184383"/>
    </source>
</evidence>
<dbReference type="OrthoDB" id="5424391at2759"/>
<dbReference type="RefSeq" id="XP_040692983.1">
    <property type="nucleotide sequence ID" value="XM_040834549.1"/>
</dbReference>
<dbReference type="AlphaFoldDB" id="A0A1L9RWS3"/>
<dbReference type="VEuPathDB" id="FungiDB:ASPWEDRAFT_368014"/>
<evidence type="ECO:0000256" key="1">
    <source>
        <dbReference type="SAM" id="MobiDB-lite"/>
    </source>
</evidence>
<sequence>MKGTSIFNFRPWSKINPPLPRTPRESQQLLSALTSSFRRQLDHEYPPSHTSSPSSSRPGRNGDRPMVANTNSSAHATDSHLKAILENPLFRVVPSKSAVARDQSGAEGQNLMEEPMSVFDDLVASGSVTSTNLCDCLKSQLLLASTQAGDRVSEAIKDSKAGSKVVSWWFASDSEARKMLLMSRASTATLLKFMVAEGLQDTVMVWLDMLLKQDIGGNNGQLPKQLAQQIFGSLLVDLINAEAQYGRGLGSAMAYYIQTCKTHLSTPDQMADQSKKAMLLHGGARLGRLMMQQEGTKEVPAALYEQFMGLVTTFTPKSMLSASVPIYHPTRPDIEPFLKFMDSLPPGRPESWAKPKREVFTRAAFDALRVSIDQEEFGDASYLAGYLQQLLPGKDHASPEEEFLLNRLDLTLT</sequence>
<organism evidence="2 3">
    <name type="scientific">Aspergillus wentii DTO 134E9</name>
    <dbReference type="NCBI Taxonomy" id="1073089"/>
    <lineage>
        <taxon>Eukaryota</taxon>
        <taxon>Fungi</taxon>
        <taxon>Dikarya</taxon>
        <taxon>Ascomycota</taxon>
        <taxon>Pezizomycotina</taxon>
        <taxon>Eurotiomycetes</taxon>
        <taxon>Eurotiomycetidae</taxon>
        <taxon>Eurotiales</taxon>
        <taxon>Aspergillaceae</taxon>
        <taxon>Aspergillus</taxon>
        <taxon>Aspergillus subgen. Cremei</taxon>
    </lineage>
</organism>
<name>A0A1L9RWS3_ASPWE</name>
<dbReference type="GeneID" id="63750397"/>
<dbReference type="EMBL" id="KV878210">
    <property type="protein sequence ID" value="OJJ39307.1"/>
    <property type="molecule type" value="Genomic_DNA"/>
</dbReference>
<protein>
    <submittedName>
        <fullName evidence="2">Uncharacterized protein</fullName>
    </submittedName>
</protein>
<accession>A0A1L9RWS3</accession>
<evidence type="ECO:0000313" key="2">
    <source>
        <dbReference type="EMBL" id="OJJ39307.1"/>
    </source>
</evidence>
<reference evidence="3" key="1">
    <citation type="journal article" date="2017" name="Genome Biol.">
        <title>Comparative genomics reveals high biological diversity and specific adaptations in the industrially and medically important fungal genus Aspergillus.</title>
        <authorList>
            <person name="de Vries R.P."/>
            <person name="Riley R."/>
            <person name="Wiebenga A."/>
            <person name="Aguilar-Osorio G."/>
            <person name="Amillis S."/>
            <person name="Uchima C.A."/>
            <person name="Anderluh G."/>
            <person name="Asadollahi M."/>
            <person name="Askin M."/>
            <person name="Barry K."/>
            <person name="Battaglia E."/>
            <person name="Bayram O."/>
            <person name="Benocci T."/>
            <person name="Braus-Stromeyer S.A."/>
            <person name="Caldana C."/>
            <person name="Canovas D."/>
            <person name="Cerqueira G.C."/>
            <person name="Chen F."/>
            <person name="Chen W."/>
            <person name="Choi C."/>
            <person name="Clum A."/>
            <person name="Dos Santos R.A."/>
            <person name="Damasio A.R."/>
            <person name="Diallinas G."/>
            <person name="Emri T."/>
            <person name="Fekete E."/>
            <person name="Flipphi M."/>
            <person name="Freyberg S."/>
            <person name="Gallo A."/>
            <person name="Gournas C."/>
            <person name="Habgood R."/>
            <person name="Hainaut M."/>
            <person name="Harispe M.L."/>
            <person name="Henrissat B."/>
            <person name="Hilden K.S."/>
            <person name="Hope R."/>
            <person name="Hossain A."/>
            <person name="Karabika E."/>
            <person name="Karaffa L."/>
            <person name="Karanyi Z."/>
            <person name="Krasevec N."/>
            <person name="Kuo A."/>
            <person name="Kusch H."/>
            <person name="LaButti K."/>
            <person name="Lagendijk E.L."/>
            <person name="Lapidus A."/>
            <person name="Levasseur A."/>
            <person name="Lindquist E."/>
            <person name="Lipzen A."/>
            <person name="Logrieco A.F."/>
            <person name="MacCabe A."/>
            <person name="Maekelae M.R."/>
            <person name="Malavazi I."/>
            <person name="Melin P."/>
            <person name="Meyer V."/>
            <person name="Mielnichuk N."/>
            <person name="Miskei M."/>
            <person name="Molnar A.P."/>
            <person name="Mule G."/>
            <person name="Ngan C.Y."/>
            <person name="Orejas M."/>
            <person name="Orosz E."/>
            <person name="Ouedraogo J.P."/>
            <person name="Overkamp K.M."/>
            <person name="Park H.-S."/>
            <person name="Perrone G."/>
            <person name="Piumi F."/>
            <person name="Punt P.J."/>
            <person name="Ram A.F."/>
            <person name="Ramon A."/>
            <person name="Rauscher S."/>
            <person name="Record E."/>
            <person name="Riano-Pachon D.M."/>
            <person name="Robert V."/>
            <person name="Roehrig J."/>
            <person name="Ruller R."/>
            <person name="Salamov A."/>
            <person name="Salih N.S."/>
            <person name="Samson R.A."/>
            <person name="Sandor E."/>
            <person name="Sanguinetti M."/>
            <person name="Schuetze T."/>
            <person name="Sepcic K."/>
            <person name="Shelest E."/>
            <person name="Sherlock G."/>
            <person name="Sophianopoulou V."/>
            <person name="Squina F.M."/>
            <person name="Sun H."/>
            <person name="Susca A."/>
            <person name="Todd R.B."/>
            <person name="Tsang A."/>
            <person name="Unkles S.E."/>
            <person name="van de Wiele N."/>
            <person name="van Rossen-Uffink D."/>
            <person name="Oliveira J.V."/>
            <person name="Vesth T.C."/>
            <person name="Visser J."/>
            <person name="Yu J.-H."/>
            <person name="Zhou M."/>
            <person name="Andersen M.R."/>
            <person name="Archer D.B."/>
            <person name="Baker S.E."/>
            <person name="Benoit I."/>
            <person name="Brakhage A.A."/>
            <person name="Braus G.H."/>
            <person name="Fischer R."/>
            <person name="Frisvad J.C."/>
            <person name="Goldman G.H."/>
            <person name="Houbraken J."/>
            <person name="Oakley B."/>
            <person name="Pocsi I."/>
            <person name="Scazzocchio C."/>
            <person name="Seiboth B."/>
            <person name="vanKuyk P.A."/>
            <person name="Wortman J."/>
            <person name="Dyer P.S."/>
            <person name="Grigoriev I.V."/>
        </authorList>
    </citation>
    <scope>NUCLEOTIDE SEQUENCE [LARGE SCALE GENOMIC DNA]</scope>
    <source>
        <strain evidence="3">DTO 134E9</strain>
    </source>
</reference>